<gene>
    <name evidence="1" type="ORF">SAMN05216498_1784</name>
</gene>
<name>A0A1G9ZPJ4_9BACI</name>
<sequence>MKIGRIILFGFLLVMIIALSLNISAESKINVKKEGIKASSTMNFIDSETTVLKEGEAVTGKFKAGESFMGEITTENEEIIKLVGKLVSSNNGEKYTYKGTVNSSSNKTFNAMLYLDKTTEKFDAVINIETYKSSEHIELKNGETYIFDGSSPKVTKNTNYDAMNDYYNELRDFNGFYQRTVVEGPSEIGKGQSDYHSLRSTTKTDKVNEYWENKGYIVDHTLVREYDLELSTYDAAAFDTVSPEDDNEETFNIPFYIKELGIISIPVTTDGVSIDGTGTENLSYSFTNLFYIDDGSPYEETDRGFGARYEVDTAKAEIDSNLRIHVESDLLYHSYAYDGYDWVYAYHNGVNNFYYDVPVTD</sequence>
<dbReference type="RefSeq" id="WP_093856249.1">
    <property type="nucleotide sequence ID" value="NZ_BJVZ01000006.1"/>
</dbReference>
<evidence type="ECO:0000313" key="2">
    <source>
        <dbReference type="Proteomes" id="UP000199334"/>
    </source>
</evidence>
<dbReference type="Proteomes" id="UP000199334">
    <property type="component" value="Unassembled WGS sequence"/>
</dbReference>
<dbReference type="AlphaFoldDB" id="A0A1G9ZPJ4"/>
<accession>A0A1G9ZPJ4</accession>
<protein>
    <submittedName>
        <fullName evidence="1">Uncharacterized protein</fullName>
    </submittedName>
</protein>
<organism evidence="1 2">
    <name type="scientific">Tenuibacillus multivorans</name>
    <dbReference type="NCBI Taxonomy" id="237069"/>
    <lineage>
        <taxon>Bacteria</taxon>
        <taxon>Bacillati</taxon>
        <taxon>Bacillota</taxon>
        <taxon>Bacilli</taxon>
        <taxon>Bacillales</taxon>
        <taxon>Bacillaceae</taxon>
        <taxon>Tenuibacillus</taxon>
    </lineage>
</organism>
<evidence type="ECO:0000313" key="1">
    <source>
        <dbReference type="EMBL" id="SDN22997.1"/>
    </source>
</evidence>
<proteinExistence type="predicted"/>
<dbReference type="EMBL" id="FNIG01000003">
    <property type="protein sequence ID" value="SDN22997.1"/>
    <property type="molecule type" value="Genomic_DNA"/>
</dbReference>
<reference evidence="1 2" key="1">
    <citation type="submission" date="2016-10" db="EMBL/GenBank/DDBJ databases">
        <authorList>
            <person name="de Groot N.N."/>
        </authorList>
    </citation>
    <scope>NUCLEOTIDE SEQUENCE [LARGE SCALE GENOMIC DNA]</scope>
    <source>
        <strain evidence="1 2">CGMCC 1.3442</strain>
    </source>
</reference>
<keyword evidence="2" id="KW-1185">Reference proteome</keyword>